<proteinExistence type="predicted"/>
<name>A0A7R9IJJ3_9NEOP</name>
<organism evidence="1">
    <name type="scientific">Timema tahoe</name>
    <dbReference type="NCBI Taxonomy" id="61484"/>
    <lineage>
        <taxon>Eukaryota</taxon>
        <taxon>Metazoa</taxon>
        <taxon>Ecdysozoa</taxon>
        <taxon>Arthropoda</taxon>
        <taxon>Hexapoda</taxon>
        <taxon>Insecta</taxon>
        <taxon>Pterygota</taxon>
        <taxon>Neoptera</taxon>
        <taxon>Polyneoptera</taxon>
        <taxon>Phasmatodea</taxon>
        <taxon>Timematodea</taxon>
        <taxon>Timematoidea</taxon>
        <taxon>Timematidae</taxon>
        <taxon>Timema</taxon>
    </lineage>
</organism>
<accession>A0A7R9IJJ3</accession>
<dbReference type="InterPro" id="IPR001902">
    <property type="entry name" value="SLC26A/SulP_fam"/>
</dbReference>
<dbReference type="GO" id="GO:0055085">
    <property type="term" value="P:transmembrane transport"/>
    <property type="evidence" value="ECO:0007669"/>
    <property type="project" value="InterPro"/>
</dbReference>
<sequence length="176" mass="19410">MDTQDYRMKVERPVYEQEQLNKAYDYNQPITSRMLTTMLNSLVLMPTVAAAVRSTCRSWRPGRFLFQAFPVLHWMGHYRWKEDFVNDLVAGFTVAVMHIPQALAPTALSPTALSPTTLAPTAHVPTALAPTALAPTALAPTALASTNLTPLQHLLPPQPFSLPAPHPPNVPVHIRA</sequence>
<dbReference type="AlphaFoldDB" id="A0A7R9IJJ3"/>
<evidence type="ECO:0000313" key="1">
    <source>
        <dbReference type="EMBL" id="CAD7459345.1"/>
    </source>
</evidence>
<reference evidence="1" key="1">
    <citation type="submission" date="2020-11" db="EMBL/GenBank/DDBJ databases">
        <authorList>
            <person name="Tran Van P."/>
        </authorList>
    </citation>
    <scope>NUCLEOTIDE SEQUENCE</scope>
</reference>
<dbReference type="EMBL" id="OE002809">
    <property type="protein sequence ID" value="CAD7459345.1"/>
    <property type="molecule type" value="Genomic_DNA"/>
</dbReference>
<protein>
    <submittedName>
        <fullName evidence="1">Uncharacterized protein</fullName>
    </submittedName>
</protein>
<gene>
    <name evidence="1" type="ORF">TTEB3V08_LOCUS7302</name>
</gene>
<dbReference type="GO" id="GO:0016020">
    <property type="term" value="C:membrane"/>
    <property type="evidence" value="ECO:0007669"/>
    <property type="project" value="InterPro"/>
</dbReference>
<dbReference type="PANTHER" id="PTHR11814">
    <property type="entry name" value="SULFATE TRANSPORTER"/>
    <property type="match status" value="1"/>
</dbReference>